<dbReference type="Proteomes" id="UP000604083">
    <property type="component" value="Unassembled WGS sequence"/>
</dbReference>
<reference evidence="1" key="1">
    <citation type="submission" date="2021-01" db="EMBL/GenBank/DDBJ databases">
        <title>Modified the classification status of verrucomicrobia.</title>
        <authorList>
            <person name="Feng X."/>
        </authorList>
    </citation>
    <scope>NUCLEOTIDE SEQUENCE</scope>
    <source>
        <strain evidence="1">KCTC 12986</strain>
    </source>
</reference>
<protein>
    <submittedName>
        <fullName evidence="1">Uncharacterized protein</fullName>
    </submittedName>
</protein>
<keyword evidence="2" id="KW-1185">Reference proteome</keyword>
<accession>A0A934RX10</accession>
<sequence>MNRFDILGLCDSCGKSEKECCGGKPKPKRGRSRYVCCGNKWRSKTGGKKCCGEGILGQMYSTHTHCCKDGMLAKKIPNWQFKGYKRRKDCIRAARSAPGGTGDIDDAGKFVGATAGAATGKWHIILRGGNVRGGRAPSLGGTLGRGLLGMGAWIGGREIGANIGCDVLRCPLIK</sequence>
<gene>
    <name evidence="1" type="ORF">JIN78_16725</name>
</gene>
<evidence type="ECO:0000313" key="2">
    <source>
        <dbReference type="Proteomes" id="UP000604083"/>
    </source>
</evidence>
<dbReference type="AlphaFoldDB" id="A0A934RX10"/>
<dbReference type="EMBL" id="JAENIO010000105">
    <property type="protein sequence ID" value="MBK1835710.1"/>
    <property type="molecule type" value="Genomic_DNA"/>
</dbReference>
<proteinExistence type="predicted"/>
<comment type="caution">
    <text evidence="1">The sequence shown here is derived from an EMBL/GenBank/DDBJ whole genome shotgun (WGS) entry which is preliminary data.</text>
</comment>
<evidence type="ECO:0000313" key="1">
    <source>
        <dbReference type="EMBL" id="MBK1835710.1"/>
    </source>
</evidence>
<organism evidence="1 2">
    <name type="scientific">Roseibacillus ishigakijimensis</name>
    <dbReference type="NCBI Taxonomy" id="454146"/>
    <lineage>
        <taxon>Bacteria</taxon>
        <taxon>Pseudomonadati</taxon>
        <taxon>Verrucomicrobiota</taxon>
        <taxon>Verrucomicrobiia</taxon>
        <taxon>Verrucomicrobiales</taxon>
        <taxon>Verrucomicrobiaceae</taxon>
        <taxon>Roseibacillus</taxon>
    </lineage>
</organism>
<name>A0A934RX10_9BACT</name>